<evidence type="ECO:0000313" key="2">
    <source>
        <dbReference type="EMBL" id="KIK44617.1"/>
    </source>
</evidence>
<gene>
    <name evidence="2" type="ORF">CY34DRAFT_802489</name>
</gene>
<dbReference type="EMBL" id="KN835187">
    <property type="protein sequence ID" value="KIK44617.1"/>
    <property type="molecule type" value="Genomic_DNA"/>
</dbReference>
<keyword evidence="3" id="KW-1185">Reference proteome</keyword>
<name>A0A0D0BER4_9AGAM</name>
<proteinExistence type="predicted"/>
<reference evidence="2 3" key="1">
    <citation type="submission" date="2014-04" db="EMBL/GenBank/DDBJ databases">
        <authorList>
            <consortium name="DOE Joint Genome Institute"/>
            <person name="Kuo A."/>
            <person name="Ruytinx J."/>
            <person name="Rineau F."/>
            <person name="Colpaert J."/>
            <person name="Kohler A."/>
            <person name="Nagy L.G."/>
            <person name="Floudas D."/>
            <person name="Copeland A."/>
            <person name="Barry K.W."/>
            <person name="Cichocki N."/>
            <person name="Veneault-Fourrey C."/>
            <person name="LaButti K."/>
            <person name="Lindquist E.A."/>
            <person name="Lipzen A."/>
            <person name="Lundell T."/>
            <person name="Morin E."/>
            <person name="Murat C."/>
            <person name="Sun H."/>
            <person name="Tunlid A."/>
            <person name="Henrissat B."/>
            <person name="Grigoriev I.V."/>
            <person name="Hibbett D.S."/>
            <person name="Martin F."/>
            <person name="Nordberg H.P."/>
            <person name="Cantor M.N."/>
            <person name="Hua S.X."/>
        </authorList>
    </citation>
    <scope>NUCLEOTIDE SEQUENCE [LARGE SCALE GENOMIC DNA]</scope>
    <source>
        <strain evidence="2 3">UH-Slu-Lm8-n1</strain>
    </source>
</reference>
<sequence>MNHTHVREGPNSCLANCPSSTSRNSVAQVTTSKRTSCSNRTLLKISAEIKRTLHPSDQSRAADHRDTYVDFVHMTRIWMHT</sequence>
<reference evidence="3" key="2">
    <citation type="submission" date="2015-01" db="EMBL/GenBank/DDBJ databases">
        <title>Evolutionary Origins and Diversification of the Mycorrhizal Mutualists.</title>
        <authorList>
            <consortium name="DOE Joint Genome Institute"/>
            <consortium name="Mycorrhizal Genomics Consortium"/>
            <person name="Kohler A."/>
            <person name="Kuo A."/>
            <person name="Nagy L.G."/>
            <person name="Floudas D."/>
            <person name="Copeland A."/>
            <person name="Barry K.W."/>
            <person name="Cichocki N."/>
            <person name="Veneault-Fourrey C."/>
            <person name="LaButti K."/>
            <person name="Lindquist E.A."/>
            <person name="Lipzen A."/>
            <person name="Lundell T."/>
            <person name="Morin E."/>
            <person name="Murat C."/>
            <person name="Riley R."/>
            <person name="Ohm R."/>
            <person name="Sun H."/>
            <person name="Tunlid A."/>
            <person name="Henrissat B."/>
            <person name="Grigoriev I.V."/>
            <person name="Hibbett D.S."/>
            <person name="Martin F."/>
        </authorList>
    </citation>
    <scope>NUCLEOTIDE SEQUENCE [LARGE SCALE GENOMIC DNA]</scope>
    <source>
        <strain evidence="3">UH-Slu-Lm8-n1</strain>
    </source>
</reference>
<dbReference type="Proteomes" id="UP000054485">
    <property type="component" value="Unassembled WGS sequence"/>
</dbReference>
<organism evidence="2 3">
    <name type="scientific">Suillus luteus UH-Slu-Lm8-n1</name>
    <dbReference type="NCBI Taxonomy" id="930992"/>
    <lineage>
        <taxon>Eukaryota</taxon>
        <taxon>Fungi</taxon>
        <taxon>Dikarya</taxon>
        <taxon>Basidiomycota</taxon>
        <taxon>Agaricomycotina</taxon>
        <taxon>Agaricomycetes</taxon>
        <taxon>Agaricomycetidae</taxon>
        <taxon>Boletales</taxon>
        <taxon>Suillineae</taxon>
        <taxon>Suillaceae</taxon>
        <taxon>Suillus</taxon>
    </lineage>
</organism>
<accession>A0A0D0BER4</accession>
<dbReference type="HOGENOM" id="CLU_2575454_0_0_1"/>
<protein>
    <submittedName>
        <fullName evidence="2">Uncharacterized protein</fullName>
    </submittedName>
</protein>
<evidence type="ECO:0000313" key="3">
    <source>
        <dbReference type="Proteomes" id="UP000054485"/>
    </source>
</evidence>
<evidence type="ECO:0000256" key="1">
    <source>
        <dbReference type="SAM" id="MobiDB-lite"/>
    </source>
</evidence>
<dbReference type="InParanoid" id="A0A0D0BER4"/>
<feature type="compositionally biased region" description="Polar residues" evidence="1">
    <location>
        <begin position="13"/>
        <end position="32"/>
    </location>
</feature>
<dbReference type="AlphaFoldDB" id="A0A0D0BER4"/>
<feature type="region of interest" description="Disordered" evidence="1">
    <location>
        <begin position="1"/>
        <end position="32"/>
    </location>
</feature>